<sequence>MNRRIVKDEQAVSPVIAVILMVAITVVLAAVLYVWASSFLAGTNKQAPIGAMAPSAAGDDWRVEIIKMTPSVSVNSVEWFLKDTSGNTAQSGFVSDVYGYYVGADSDGDGAGDMCIVFSDNDFDGKLTPGDKFDASSDCLGFSLNGYAFSLKFNPTGDQIYEVNF</sequence>
<evidence type="ECO:0000256" key="1">
    <source>
        <dbReference type="SAM" id="Phobius"/>
    </source>
</evidence>
<dbReference type="AlphaFoldDB" id="A0A1J5TSF6"/>
<gene>
    <name evidence="3" type="ORF">BEU04_01675</name>
</gene>
<keyword evidence="1" id="KW-0812">Transmembrane</keyword>
<feature type="transmembrane region" description="Helical" evidence="1">
    <location>
        <begin position="12"/>
        <end position="36"/>
    </location>
</feature>
<accession>A0A1J5TSF6</accession>
<dbReference type="NCBIfam" id="TIGR02537">
    <property type="entry name" value="arch_flag_Nterm"/>
    <property type="match status" value="1"/>
</dbReference>
<keyword evidence="1" id="KW-0472">Membrane</keyword>
<proteinExistence type="predicted"/>
<dbReference type="InterPro" id="IPR012859">
    <property type="entry name" value="Pilin_N_archaeal"/>
</dbReference>
<dbReference type="Proteomes" id="UP000183815">
    <property type="component" value="Unassembled WGS sequence"/>
</dbReference>
<keyword evidence="1" id="KW-1133">Transmembrane helix</keyword>
<comment type="caution">
    <text evidence="3">The sequence shown here is derived from an EMBL/GenBank/DDBJ whole genome shotgun (WGS) entry which is preliminary data.</text>
</comment>
<evidence type="ECO:0000313" key="3">
    <source>
        <dbReference type="EMBL" id="OIR16668.1"/>
    </source>
</evidence>
<feature type="domain" description="Archaeal Type IV pilin N-terminal" evidence="2">
    <location>
        <begin position="10"/>
        <end position="51"/>
    </location>
</feature>
<dbReference type="EMBL" id="MIYU01000012">
    <property type="protein sequence ID" value="OIR16668.1"/>
    <property type="molecule type" value="Genomic_DNA"/>
</dbReference>
<organism evidence="3 4">
    <name type="scientific">Marine Group III euryarchaeote CG-Bathy1</name>
    <dbReference type="NCBI Taxonomy" id="1889001"/>
    <lineage>
        <taxon>Archaea</taxon>
        <taxon>Methanobacteriati</taxon>
        <taxon>Thermoplasmatota</taxon>
        <taxon>Thermoplasmata</taxon>
        <taxon>Candidatus Thermoprofundales</taxon>
    </lineage>
</organism>
<reference evidence="3 4" key="1">
    <citation type="submission" date="2016-08" db="EMBL/GenBank/DDBJ databases">
        <title>New Insights into Marine Group III Euryarchaeota, from dark to light.</title>
        <authorList>
            <person name="Haro-Moreno J.M."/>
            <person name="Rodriguez-Valera F."/>
            <person name="Lopez-Garcia P."/>
            <person name="Moreira D."/>
            <person name="Martin-Cuadrado A.B."/>
        </authorList>
    </citation>
    <scope>NUCLEOTIDE SEQUENCE [LARGE SCALE GENOMIC DNA]</scope>
    <source>
        <strain evidence="3">CG-Bathy1</strain>
    </source>
</reference>
<protein>
    <recommendedName>
        <fullName evidence="2">Archaeal Type IV pilin N-terminal domain-containing protein</fullName>
    </recommendedName>
</protein>
<dbReference type="Pfam" id="PF07790">
    <property type="entry name" value="Pilin_N"/>
    <property type="match status" value="1"/>
</dbReference>
<name>A0A1J5TSF6_9ARCH</name>
<dbReference type="InterPro" id="IPR013373">
    <property type="entry name" value="Flagellin/pilin_N_arc"/>
</dbReference>
<evidence type="ECO:0000259" key="2">
    <source>
        <dbReference type="Pfam" id="PF07790"/>
    </source>
</evidence>
<evidence type="ECO:0000313" key="4">
    <source>
        <dbReference type="Proteomes" id="UP000183815"/>
    </source>
</evidence>